<comment type="catalytic activity">
    <reaction evidence="1 14 15 16">
        <text>Endonucleolytic cleavage to 5'-phosphomonoester.</text>
        <dbReference type="EC" id="3.1.26.4"/>
    </reaction>
</comment>
<keyword evidence="19" id="KW-1185">Reference proteome</keyword>
<evidence type="ECO:0000256" key="2">
    <source>
        <dbReference type="ARBA" id="ARBA00001946"/>
    </source>
</evidence>
<keyword evidence="8 14" id="KW-0963">Cytoplasm</keyword>
<keyword evidence="13 14" id="KW-0464">Manganese</keyword>
<evidence type="ECO:0000256" key="11">
    <source>
        <dbReference type="ARBA" id="ARBA00022759"/>
    </source>
</evidence>
<dbReference type="InterPro" id="IPR001352">
    <property type="entry name" value="RNase_HII/HIII"/>
</dbReference>
<dbReference type="RefSeq" id="WP_307228492.1">
    <property type="nucleotide sequence ID" value="NZ_JAUSTT010000008.1"/>
</dbReference>
<dbReference type="InterPro" id="IPR012337">
    <property type="entry name" value="RNaseH-like_sf"/>
</dbReference>
<dbReference type="CDD" id="cd07182">
    <property type="entry name" value="RNase_HII_bacteria_HII_like"/>
    <property type="match status" value="1"/>
</dbReference>
<reference evidence="18 19" key="1">
    <citation type="submission" date="2023-07" db="EMBL/GenBank/DDBJ databases">
        <title>Genomic Encyclopedia of Type Strains, Phase IV (KMG-IV): sequencing the most valuable type-strain genomes for metagenomic binning, comparative biology and taxonomic classification.</title>
        <authorList>
            <person name="Goeker M."/>
        </authorList>
    </citation>
    <scope>NUCLEOTIDE SEQUENCE [LARGE SCALE GENOMIC DNA]</scope>
    <source>
        <strain evidence="18 19">DSM 23837</strain>
    </source>
</reference>
<dbReference type="NCBIfam" id="NF000595">
    <property type="entry name" value="PRK00015.1-3"/>
    <property type="match status" value="1"/>
</dbReference>
<dbReference type="PROSITE" id="PS51975">
    <property type="entry name" value="RNASE_H_2"/>
    <property type="match status" value="1"/>
</dbReference>
<protein>
    <recommendedName>
        <fullName evidence="7 14">Ribonuclease HII</fullName>
        <shortName evidence="14">RNase HII</shortName>
        <ecNumber evidence="6 14">3.1.26.4</ecNumber>
    </recommendedName>
</protein>
<name>A0ABT9WRC4_9BACI</name>
<evidence type="ECO:0000256" key="9">
    <source>
        <dbReference type="ARBA" id="ARBA00022722"/>
    </source>
</evidence>
<evidence type="ECO:0000256" key="10">
    <source>
        <dbReference type="ARBA" id="ARBA00022723"/>
    </source>
</evidence>
<dbReference type="NCBIfam" id="NF000594">
    <property type="entry name" value="PRK00015.1-1"/>
    <property type="match status" value="1"/>
</dbReference>
<dbReference type="SUPFAM" id="SSF53098">
    <property type="entry name" value="Ribonuclease H-like"/>
    <property type="match status" value="1"/>
</dbReference>
<dbReference type="EC" id="3.1.26.4" evidence="6 14"/>
<evidence type="ECO:0000313" key="18">
    <source>
        <dbReference type="EMBL" id="MDQ0175840.1"/>
    </source>
</evidence>
<dbReference type="PANTHER" id="PTHR10954:SF18">
    <property type="entry name" value="RIBONUCLEASE HII"/>
    <property type="match status" value="1"/>
</dbReference>
<evidence type="ECO:0000256" key="8">
    <source>
        <dbReference type="ARBA" id="ARBA00022490"/>
    </source>
</evidence>
<evidence type="ECO:0000256" key="7">
    <source>
        <dbReference type="ARBA" id="ARBA00019179"/>
    </source>
</evidence>
<comment type="subcellular location">
    <subcellularLocation>
        <location evidence="4 14">Cytoplasm</location>
    </subcellularLocation>
</comment>
<dbReference type="InterPro" id="IPR036397">
    <property type="entry name" value="RNaseH_sf"/>
</dbReference>
<dbReference type="HAMAP" id="MF_00052_B">
    <property type="entry name" value="RNase_HII_B"/>
    <property type="match status" value="1"/>
</dbReference>
<dbReference type="Pfam" id="PF01351">
    <property type="entry name" value="RNase_HII"/>
    <property type="match status" value="1"/>
</dbReference>
<comment type="similarity">
    <text evidence="5 14 16">Belongs to the RNase HII family.</text>
</comment>
<dbReference type="Gene3D" id="3.30.420.10">
    <property type="entry name" value="Ribonuclease H-like superfamily/Ribonuclease H"/>
    <property type="match status" value="1"/>
</dbReference>
<dbReference type="GO" id="GO:0004523">
    <property type="term" value="F:RNA-DNA hybrid ribonuclease activity"/>
    <property type="evidence" value="ECO:0007669"/>
    <property type="project" value="UniProtKB-EC"/>
</dbReference>
<evidence type="ECO:0000256" key="1">
    <source>
        <dbReference type="ARBA" id="ARBA00000077"/>
    </source>
</evidence>
<evidence type="ECO:0000256" key="15">
    <source>
        <dbReference type="PROSITE-ProRule" id="PRU01319"/>
    </source>
</evidence>
<evidence type="ECO:0000256" key="16">
    <source>
        <dbReference type="RuleBase" id="RU003515"/>
    </source>
</evidence>
<feature type="binding site" evidence="14 15">
    <location>
        <position position="80"/>
    </location>
    <ligand>
        <name>a divalent metal cation</name>
        <dbReference type="ChEBI" id="CHEBI:60240"/>
    </ligand>
</feature>
<dbReference type="InterPro" id="IPR022898">
    <property type="entry name" value="RNase_HII"/>
</dbReference>
<keyword evidence="11 14" id="KW-0255">Endonuclease</keyword>
<keyword evidence="10 14" id="KW-0479">Metal-binding</keyword>
<evidence type="ECO:0000256" key="4">
    <source>
        <dbReference type="ARBA" id="ARBA00004496"/>
    </source>
</evidence>
<feature type="binding site" evidence="14 15">
    <location>
        <position position="171"/>
    </location>
    <ligand>
        <name>a divalent metal cation</name>
        <dbReference type="ChEBI" id="CHEBI:60240"/>
    </ligand>
</feature>
<dbReference type="Proteomes" id="UP001223586">
    <property type="component" value="Unassembled WGS sequence"/>
</dbReference>
<evidence type="ECO:0000259" key="17">
    <source>
        <dbReference type="PROSITE" id="PS51975"/>
    </source>
</evidence>
<comment type="function">
    <text evidence="3 14 16">Endonuclease that specifically degrades the RNA of RNA-DNA hybrids.</text>
</comment>
<proteinExistence type="inferred from homology"/>
<feature type="binding site" evidence="14 15">
    <location>
        <position position="79"/>
    </location>
    <ligand>
        <name>a divalent metal cation</name>
        <dbReference type="ChEBI" id="CHEBI:60240"/>
    </ligand>
</feature>
<evidence type="ECO:0000256" key="12">
    <source>
        <dbReference type="ARBA" id="ARBA00022801"/>
    </source>
</evidence>
<comment type="cofactor">
    <cofactor evidence="14 15">
        <name>Mn(2+)</name>
        <dbReference type="ChEBI" id="CHEBI:29035"/>
    </cofactor>
    <cofactor evidence="14 15">
        <name>Mg(2+)</name>
        <dbReference type="ChEBI" id="CHEBI:18420"/>
    </cofactor>
    <text evidence="14 15">Manganese or magnesium. Binds 1 divalent metal ion per monomer in the absence of substrate. May bind a second metal ion after substrate binding.</text>
</comment>
<dbReference type="EMBL" id="JAUSTT010000008">
    <property type="protein sequence ID" value="MDQ0175840.1"/>
    <property type="molecule type" value="Genomic_DNA"/>
</dbReference>
<evidence type="ECO:0000256" key="6">
    <source>
        <dbReference type="ARBA" id="ARBA00012180"/>
    </source>
</evidence>
<comment type="caution">
    <text evidence="18">The sequence shown here is derived from an EMBL/GenBank/DDBJ whole genome shotgun (WGS) entry which is preliminary data.</text>
</comment>
<gene>
    <name evidence="14" type="primary">rnhB</name>
    <name evidence="18" type="ORF">J2S08_001676</name>
</gene>
<evidence type="ECO:0000256" key="14">
    <source>
        <dbReference type="HAMAP-Rule" id="MF_00052"/>
    </source>
</evidence>
<comment type="cofactor">
    <cofactor evidence="2">
        <name>Mg(2+)</name>
        <dbReference type="ChEBI" id="CHEBI:18420"/>
    </cofactor>
</comment>
<organism evidence="18 19">
    <name type="scientific">Bacillus chungangensis</name>
    <dbReference type="NCBI Taxonomy" id="587633"/>
    <lineage>
        <taxon>Bacteria</taxon>
        <taxon>Bacillati</taxon>
        <taxon>Bacillota</taxon>
        <taxon>Bacilli</taxon>
        <taxon>Bacillales</taxon>
        <taxon>Bacillaceae</taxon>
        <taxon>Bacillus</taxon>
    </lineage>
</organism>
<evidence type="ECO:0000256" key="13">
    <source>
        <dbReference type="ARBA" id="ARBA00023211"/>
    </source>
</evidence>
<evidence type="ECO:0000256" key="5">
    <source>
        <dbReference type="ARBA" id="ARBA00007383"/>
    </source>
</evidence>
<keyword evidence="9 14" id="KW-0540">Nuclease</keyword>
<feature type="domain" description="RNase H type-2" evidence="17">
    <location>
        <begin position="73"/>
        <end position="260"/>
    </location>
</feature>
<dbReference type="InterPro" id="IPR024567">
    <property type="entry name" value="RNase_HII/HIII_dom"/>
</dbReference>
<dbReference type="PANTHER" id="PTHR10954">
    <property type="entry name" value="RIBONUCLEASE H2 SUBUNIT A"/>
    <property type="match status" value="1"/>
</dbReference>
<keyword evidence="12 14" id="KW-0378">Hydrolase</keyword>
<sequence>MKKPYTISEIKTALQTVKTTEDPLYQACLKDKRKGVQQLLEKWEKAKIKEVEQQAAFQKMKKYERAIRAEGFEAIAGIDEAGRGPLAGPVVAAAVILPDHFYLAGLNDSKQLTVNTREQFYAIISEQALAIGVGIVTAAEIDELNIYEATKKAMMAAVDHLVYFPDYLLLDAMKITAPIPQTSLVKGDAKSVSIAAASIIAKVTRDNLMRTYGKQYPMYHFQQNMGYGTKEHIEALRKHGPCPIHRKSFAPIKEYMMKIN</sequence>
<evidence type="ECO:0000256" key="3">
    <source>
        <dbReference type="ARBA" id="ARBA00004065"/>
    </source>
</evidence>
<evidence type="ECO:0000313" key="19">
    <source>
        <dbReference type="Proteomes" id="UP001223586"/>
    </source>
</evidence>
<accession>A0ABT9WRC4</accession>